<dbReference type="InterPro" id="IPR014266">
    <property type="entry name" value="PEP-CTERM_TPR_PrsT"/>
</dbReference>
<dbReference type="OrthoDB" id="5290951at2"/>
<evidence type="ECO:0000256" key="1">
    <source>
        <dbReference type="ARBA" id="ARBA00022737"/>
    </source>
</evidence>
<dbReference type="Proteomes" id="UP000197446">
    <property type="component" value="Unassembled WGS sequence"/>
</dbReference>
<dbReference type="InterPro" id="IPR051012">
    <property type="entry name" value="CellSynth/LPSAsmb/PSIAsmb"/>
</dbReference>
<protein>
    <submittedName>
        <fullName evidence="5">Uncharacterized protein</fullName>
    </submittedName>
</protein>
<feature type="signal peptide" evidence="4">
    <location>
        <begin position="1"/>
        <end position="26"/>
    </location>
</feature>
<gene>
    <name evidence="5" type="ORF">CDO81_01085</name>
</gene>
<sequence>MSRQHTLLASLLAVALSAGATGAAHAQTPKEKAARYYEDAQARFDRKDIPGTIIQLKNALQADKTLLPVQLLLGRALLMDGQAAAAEVAITEALRLGVDRAEVALILGQALLAQGKHQQVLDNPVLAPAGLPADTRMNLLLLRSKAYGERGDSANALQAIEEARSIDRNAPDTWLAEVPVRLRAGQFKEATAAADTALKLAPSSAEAVYQRGTIAHLRSDVPGALKLYTRALELDPSHIESRIARAGLYIDTRQDAEAAADIEEARKRSPREPRAAYMKAVLLERAGDRVKAKAALGEVVGFLDAVPIEFIRYRPQMLLLAGLAHFGLEEFGKAKPFLDLFCRAQPSTPASKVLARIYAQENNVDRAIELLEGYRRAYPNDGQALIQLSAAYMAKGRANKATELLEAALKTRDAPEYHTALGIALSQSGDSSAAQAQLEAAIKKDPRQIQAGMALVPLLLRDNQAAKAAQLADQLLRQEPGNATLLNLAGVAKAQAGDFGGARRHFEAAAMIDNKQVAPQLGLARLDIATRAYDSAIRRLKAILKADERNAEATYDMAVVLQRTGKLDEAQRYLERAAELSGKTDLRADYALVDLHLKTNRPAVALESAKVLLGKAPEDVTALCTYARVQLVNGDNAGARQTLIAASRRAGFDPELQTSVAALQVAAGDDASAAYSLDKALSNNPDFVPAIALLAGVELRRNDLAKSEARARRIIQLQPKLAIGHQLLGDVALARGQSRPAIDAYRQAFKIQASSATALQLVRMLSAQGEAAEATSTASQWLKSNPGDAAMHKALGDHLARNRDFTRARSEYEAAVKLAPNDAQALNNLANVLIKLKDYKAAISTAELALSKGNNEPIIVDTLGWALFQDGQIDAALLRLRDARLRSPSNPEVRYHLAATLAKAGKRAEARDELQAALRENLPFEGKAEAKALLDTLK</sequence>
<dbReference type="SUPFAM" id="SSF48452">
    <property type="entry name" value="TPR-like"/>
    <property type="match status" value="5"/>
</dbReference>
<dbReference type="SMART" id="SM00028">
    <property type="entry name" value="TPR"/>
    <property type="match status" value="17"/>
</dbReference>
<evidence type="ECO:0000256" key="3">
    <source>
        <dbReference type="PROSITE-ProRule" id="PRU00339"/>
    </source>
</evidence>
<name>A0A254NIY8_9BURK</name>
<evidence type="ECO:0000313" key="6">
    <source>
        <dbReference type="Proteomes" id="UP000197446"/>
    </source>
</evidence>
<dbReference type="NCBIfam" id="TIGR02917">
    <property type="entry name" value="PEP_TPR_lipo"/>
    <property type="match status" value="1"/>
</dbReference>
<dbReference type="Pfam" id="PF13432">
    <property type="entry name" value="TPR_16"/>
    <property type="match status" value="3"/>
</dbReference>
<dbReference type="InterPro" id="IPR019734">
    <property type="entry name" value="TPR_rpt"/>
</dbReference>
<feature type="repeat" description="TPR" evidence="3">
    <location>
        <begin position="789"/>
        <end position="822"/>
    </location>
</feature>
<feature type="repeat" description="TPR" evidence="3">
    <location>
        <begin position="551"/>
        <end position="584"/>
    </location>
</feature>
<reference evidence="5 6" key="1">
    <citation type="journal article" date="2007" name="Int. J. Syst. Evol. Microbiol.">
        <title>Description of Pelomonas aquatica sp. nov. and Pelomonas puraquae sp. nov., isolated from industrial and haemodialysis water.</title>
        <authorList>
            <person name="Gomila M."/>
            <person name="Bowien B."/>
            <person name="Falsen E."/>
            <person name="Moore E.R."/>
            <person name="Lalucat J."/>
        </authorList>
    </citation>
    <scope>NUCLEOTIDE SEQUENCE [LARGE SCALE GENOMIC DNA]</scope>
    <source>
        <strain evidence="5 6">CCUG 52769</strain>
    </source>
</reference>
<dbReference type="Pfam" id="PF14559">
    <property type="entry name" value="TPR_19"/>
    <property type="match status" value="3"/>
</dbReference>
<proteinExistence type="predicted"/>
<keyword evidence="6" id="KW-1185">Reference proteome</keyword>
<comment type="caution">
    <text evidence="5">The sequence shown here is derived from an EMBL/GenBank/DDBJ whole genome shotgun (WGS) entry which is preliminary data.</text>
</comment>
<dbReference type="PANTHER" id="PTHR45586">
    <property type="entry name" value="TPR REPEAT-CONTAINING PROTEIN PA4667"/>
    <property type="match status" value="1"/>
</dbReference>
<dbReference type="EMBL" id="NISI01000001">
    <property type="protein sequence ID" value="OWR05108.1"/>
    <property type="molecule type" value="Genomic_DNA"/>
</dbReference>
<dbReference type="Gene3D" id="1.25.40.10">
    <property type="entry name" value="Tetratricopeptide repeat domain"/>
    <property type="match status" value="5"/>
</dbReference>
<evidence type="ECO:0000256" key="4">
    <source>
        <dbReference type="SAM" id="SignalP"/>
    </source>
</evidence>
<evidence type="ECO:0000313" key="5">
    <source>
        <dbReference type="EMBL" id="OWR05108.1"/>
    </source>
</evidence>
<dbReference type="RefSeq" id="WP_088481320.1">
    <property type="nucleotide sequence ID" value="NZ_NISI01000001.1"/>
</dbReference>
<keyword evidence="1" id="KW-0677">Repeat</keyword>
<organism evidence="5 6">
    <name type="scientific">Roseateles puraquae</name>
    <dbReference type="NCBI Taxonomy" id="431059"/>
    <lineage>
        <taxon>Bacteria</taxon>
        <taxon>Pseudomonadati</taxon>
        <taxon>Pseudomonadota</taxon>
        <taxon>Betaproteobacteria</taxon>
        <taxon>Burkholderiales</taxon>
        <taxon>Sphaerotilaceae</taxon>
        <taxon>Roseateles</taxon>
    </lineage>
</organism>
<feature type="chain" id="PRO_5012174268" evidence="4">
    <location>
        <begin position="27"/>
        <end position="938"/>
    </location>
</feature>
<dbReference type="PROSITE" id="PS50005">
    <property type="entry name" value="TPR"/>
    <property type="match status" value="3"/>
</dbReference>
<keyword evidence="4" id="KW-0732">Signal</keyword>
<dbReference type="PANTHER" id="PTHR45586:SF1">
    <property type="entry name" value="LIPOPOLYSACCHARIDE ASSEMBLY PROTEIN B"/>
    <property type="match status" value="1"/>
</dbReference>
<keyword evidence="2 3" id="KW-0802">TPR repeat</keyword>
<evidence type="ECO:0000256" key="2">
    <source>
        <dbReference type="ARBA" id="ARBA00022803"/>
    </source>
</evidence>
<dbReference type="InterPro" id="IPR011990">
    <property type="entry name" value="TPR-like_helical_dom_sf"/>
</dbReference>
<feature type="repeat" description="TPR" evidence="3">
    <location>
        <begin position="205"/>
        <end position="238"/>
    </location>
</feature>
<dbReference type="AlphaFoldDB" id="A0A254NIY8"/>
<accession>A0A254NIY8</accession>